<evidence type="ECO:0000259" key="1">
    <source>
        <dbReference type="Pfam" id="PF13264"/>
    </source>
</evidence>
<protein>
    <submittedName>
        <fullName evidence="2">Uncharacterized protein DUF4055</fullName>
    </submittedName>
</protein>
<feature type="domain" description="DUF4055" evidence="1">
    <location>
        <begin position="235"/>
        <end position="369"/>
    </location>
</feature>
<accession>A0A8E2WB98</accession>
<dbReference type="Pfam" id="PF13264">
    <property type="entry name" value="DUF4055"/>
    <property type="match status" value="1"/>
</dbReference>
<proteinExistence type="predicted"/>
<organism evidence="2 3">
    <name type="scientific">Rhizobium loti</name>
    <name type="common">Mesorhizobium loti</name>
    <dbReference type="NCBI Taxonomy" id="381"/>
    <lineage>
        <taxon>Bacteria</taxon>
        <taxon>Pseudomonadati</taxon>
        <taxon>Pseudomonadota</taxon>
        <taxon>Alphaproteobacteria</taxon>
        <taxon>Hyphomicrobiales</taxon>
        <taxon>Phyllobacteriaceae</taxon>
        <taxon>Mesorhizobium</taxon>
    </lineage>
</organism>
<sequence>MTNSVDSHHPYYDLRIEEWRLMRDSARGETAIKCETITYLPRPSGFKAQPAGDAMYEAYKMRAQFPEIVGPTVGGMIGVIHRTESQIEMPPAMQPLWEKATKEGLPLEALHARITAELLTTGRYGLLAGAASTGSDLPYIVTYCTEALINWSEAGDFYVLDETGLVRQGFDWVEEKQYRVLEMVDGKYQATIHSGDTLSAGAPVIPTARGDKALEQIPFVVMGARDLSIDPETPPLIGVARSAVSMYQLSADYRWQLFMTGQETLFIINGDEPEAVGAGVIVSLKADGEQTPDAKYVGPAGTGIAAHRTAITDERNNAVAAGARLFDTDAPAQESGDARRLRFAAQTATLVTIAQASAKGLEKALRYIAVMMGLDPEKVIVKPNLSFIDSQLTPAEVVDVIKGWQEGGYSYQTMYERLQKGEAVSAERTAEEEQALIDRELASGQGTLDESGLVIGGVANPADPAAPGNPAVHAVPAIPAPAAAA</sequence>
<name>A0A8E2WB98_RHILI</name>
<dbReference type="AlphaFoldDB" id="A0A8E2WB98"/>
<gene>
    <name evidence="2" type="ORF">C8D77_111108</name>
</gene>
<reference evidence="2 3" key="1">
    <citation type="submission" date="2018-05" db="EMBL/GenBank/DDBJ databases">
        <title>Genomic Encyclopedia of Type Strains, Phase IV (KMG-IV): sequencing the most valuable type-strain genomes for metagenomic binning, comparative biology and taxonomic classification.</title>
        <authorList>
            <person name="Goeker M."/>
        </authorList>
    </citation>
    <scope>NUCLEOTIDE SEQUENCE [LARGE SCALE GENOMIC DNA]</scope>
    <source>
        <strain evidence="2 3">DSM 2626</strain>
    </source>
</reference>
<evidence type="ECO:0000313" key="3">
    <source>
        <dbReference type="Proteomes" id="UP000245631"/>
    </source>
</evidence>
<dbReference type="InterPro" id="IPR025129">
    <property type="entry name" value="DUF4055"/>
</dbReference>
<dbReference type="EMBL" id="QGGH01000011">
    <property type="protein sequence ID" value="PWJ88385.1"/>
    <property type="molecule type" value="Genomic_DNA"/>
</dbReference>
<dbReference type="RefSeq" id="WP_109670423.1">
    <property type="nucleotide sequence ID" value="NZ_QGGH01000011.1"/>
</dbReference>
<dbReference type="Proteomes" id="UP000245631">
    <property type="component" value="Unassembled WGS sequence"/>
</dbReference>
<comment type="caution">
    <text evidence="2">The sequence shown here is derived from an EMBL/GenBank/DDBJ whole genome shotgun (WGS) entry which is preliminary data.</text>
</comment>
<dbReference type="GeneID" id="61054883"/>
<evidence type="ECO:0000313" key="2">
    <source>
        <dbReference type="EMBL" id="PWJ88385.1"/>
    </source>
</evidence>